<gene>
    <name evidence="2" type="ORF">Rhe02_18520</name>
</gene>
<reference evidence="2" key="1">
    <citation type="submission" date="2021-01" db="EMBL/GenBank/DDBJ databases">
        <title>Whole genome shotgun sequence of Rhizocola hellebori NBRC 109834.</title>
        <authorList>
            <person name="Komaki H."/>
            <person name="Tamura T."/>
        </authorList>
    </citation>
    <scope>NUCLEOTIDE SEQUENCE</scope>
    <source>
        <strain evidence="2">NBRC 109834</strain>
    </source>
</reference>
<dbReference type="EMBL" id="BONY01000009">
    <property type="protein sequence ID" value="GIH03785.1"/>
    <property type="molecule type" value="Genomic_DNA"/>
</dbReference>
<dbReference type="Proteomes" id="UP000612899">
    <property type="component" value="Unassembled WGS sequence"/>
</dbReference>
<evidence type="ECO:0000256" key="1">
    <source>
        <dbReference type="SAM" id="MobiDB-lite"/>
    </source>
</evidence>
<keyword evidence="3" id="KW-1185">Reference proteome</keyword>
<dbReference type="AlphaFoldDB" id="A0A8J3Q5Z1"/>
<name>A0A8J3Q5Z1_9ACTN</name>
<protein>
    <submittedName>
        <fullName evidence="2">Uncharacterized protein</fullName>
    </submittedName>
</protein>
<comment type="caution">
    <text evidence="2">The sequence shown here is derived from an EMBL/GenBank/DDBJ whole genome shotgun (WGS) entry which is preliminary data.</text>
</comment>
<proteinExistence type="predicted"/>
<feature type="region of interest" description="Disordered" evidence="1">
    <location>
        <begin position="42"/>
        <end position="91"/>
    </location>
</feature>
<organism evidence="2 3">
    <name type="scientific">Rhizocola hellebori</name>
    <dbReference type="NCBI Taxonomy" id="1392758"/>
    <lineage>
        <taxon>Bacteria</taxon>
        <taxon>Bacillati</taxon>
        <taxon>Actinomycetota</taxon>
        <taxon>Actinomycetes</taxon>
        <taxon>Micromonosporales</taxon>
        <taxon>Micromonosporaceae</taxon>
        <taxon>Rhizocola</taxon>
    </lineage>
</organism>
<evidence type="ECO:0000313" key="2">
    <source>
        <dbReference type="EMBL" id="GIH03785.1"/>
    </source>
</evidence>
<accession>A0A8J3Q5Z1</accession>
<feature type="compositionally biased region" description="Basic residues" evidence="1">
    <location>
        <begin position="63"/>
        <end position="79"/>
    </location>
</feature>
<evidence type="ECO:0000313" key="3">
    <source>
        <dbReference type="Proteomes" id="UP000612899"/>
    </source>
</evidence>
<feature type="compositionally biased region" description="Basic and acidic residues" evidence="1">
    <location>
        <begin position="82"/>
        <end position="91"/>
    </location>
</feature>
<sequence>MMTINELAAFESAYAVLSKLDGSARRRALHWLTDALADNQTLDSAGNGASVSPEPAEAVSKPARGRRASKPKTKARAGRGKVAVEPEGRAYRRMPEPEEVLKAYQKAGTVSALAEHFDVPVYTVHSWARRLRGQGYQIGRER</sequence>